<dbReference type="PANTHER" id="PTHR43884">
    <property type="entry name" value="ACYL-COA DEHYDROGENASE"/>
    <property type="match status" value="1"/>
</dbReference>
<evidence type="ECO:0000256" key="2">
    <source>
        <dbReference type="ARBA" id="ARBA00009347"/>
    </source>
</evidence>
<name>X1JTZ4_9ZZZZ</name>
<evidence type="ECO:0000259" key="6">
    <source>
        <dbReference type="Pfam" id="PF02771"/>
    </source>
</evidence>
<dbReference type="InterPro" id="IPR013786">
    <property type="entry name" value="AcylCoA_DH/ox_N"/>
</dbReference>
<dbReference type="Gene3D" id="1.10.540.10">
    <property type="entry name" value="Acyl-CoA dehydrogenase/oxidase, N-terminal domain"/>
    <property type="match status" value="1"/>
</dbReference>
<evidence type="ECO:0000313" key="7">
    <source>
        <dbReference type="EMBL" id="GAH81744.1"/>
    </source>
</evidence>
<evidence type="ECO:0000256" key="5">
    <source>
        <dbReference type="ARBA" id="ARBA00023002"/>
    </source>
</evidence>
<dbReference type="FunFam" id="1.10.540.10:FF:000002">
    <property type="entry name" value="Acyl-CoA dehydrogenase FadE19"/>
    <property type="match status" value="1"/>
</dbReference>
<dbReference type="GO" id="GO:0050660">
    <property type="term" value="F:flavin adenine dinucleotide binding"/>
    <property type="evidence" value="ECO:0007669"/>
    <property type="project" value="InterPro"/>
</dbReference>
<keyword evidence="5" id="KW-0560">Oxidoreductase</keyword>
<dbReference type="AlphaFoldDB" id="X1JTZ4"/>
<dbReference type="EMBL" id="BARU01036856">
    <property type="protein sequence ID" value="GAH81744.1"/>
    <property type="molecule type" value="Genomic_DNA"/>
</dbReference>
<proteinExistence type="inferred from homology"/>
<dbReference type="InterPro" id="IPR037069">
    <property type="entry name" value="AcylCoA_DH/ox_N_sf"/>
</dbReference>
<dbReference type="InterPro" id="IPR009100">
    <property type="entry name" value="AcylCoA_DH/oxidase_NM_dom_sf"/>
</dbReference>
<keyword evidence="3" id="KW-0285">Flavoprotein</keyword>
<protein>
    <recommendedName>
        <fullName evidence="6">Acyl-CoA dehydrogenase/oxidase N-terminal domain-containing protein</fullName>
    </recommendedName>
</protein>
<evidence type="ECO:0000256" key="4">
    <source>
        <dbReference type="ARBA" id="ARBA00022827"/>
    </source>
</evidence>
<evidence type="ECO:0000256" key="1">
    <source>
        <dbReference type="ARBA" id="ARBA00001974"/>
    </source>
</evidence>
<dbReference type="PANTHER" id="PTHR43884:SF12">
    <property type="entry name" value="ISOVALERYL-COA DEHYDROGENASE, MITOCHONDRIAL-RELATED"/>
    <property type="match status" value="1"/>
</dbReference>
<comment type="caution">
    <text evidence="7">The sequence shown here is derived from an EMBL/GenBank/DDBJ whole genome shotgun (WGS) entry which is preliminary data.</text>
</comment>
<comment type="cofactor">
    <cofactor evidence="1">
        <name>FAD</name>
        <dbReference type="ChEBI" id="CHEBI:57692"/>
    </cofactor>
</comment>
<sequence>MNFDLTTEQKMFQNIIREFCDKEIKPIAGKIDKEEYFPWELYKKMGKMGLMGMTVPQKYGGAGIDRISYMIALEEISRVCGSTGIT</sequence>
<feature type="non-terminal residue" evidence="7">
    <location>
        <position position="86"/>
    </location>
</feature>
<comment type="similarity">
    <text evidence="2">Belongs to the acyl-CoA dehydrogenase family.</text>
</comment>
<keyword evidence="4" id="KW-0274">FAD</keyword>
<accession>X1JTZ4</accession>
<organism evidence="7">
    <name type="scientific">marine sediment metagenome</name>
    <dbReference type="NCBI Taxonomy" id="412755"/>
    <lineage>
        <taxon>unclassified sequences</taxon>
        <taxon>metagenomes</taxon>
        <taxon>ecological metagenomes</taxon>
    </lineage>
</organism>
<dbReference type="GO" id="GO:0003995">
    <property type="term" value="F:acyl-CoA dehydrogenase activity"/>
    <property type="evidence" value="ECO:0007669"/>
    <property type="project" value="TreeGrafter"/>
</dbReference>
<evidence type="ECO:0000256" key="3">
    <source>
        <dbReference type="ARBA" id="ARBA00022630"/>
    </source>
</evidence>
<dbReference type="Pfam" id="PF02771">
    <property type="entry name" value="Acyl-CoA_dh_N"/>
    <property type="match status" value="1"/>
</dbReference>
<reference evidence="7" key="1">
    <citation type="journal article" date="2014" name="Front. Microbiol.">
        <title>High frequency of phylogenetically diverse reductive dehalogenase-homologous genes in deep subseafloor sedimentary metagenomes.</title>
        <authorList>
            <person name="Kawai M."/>
            <person name="Futagami T."/>
            <person name="Toyoda A."/>
            <person name="Takaki Y."/>
            <person name="Nishi S."/>
            <person name="Hori S."/>
            <person name="Arai W."/>
            <person name="Tsubouchi T."/>
            <person name="Morono Y."/>
            <person name="Uchiyama I."/>
            <person name="Ito T."/>
            <person name="Fujiyama A."/>
            <person name="Inagaki F."/>
            <person name="Takami H."/>
        </authorList>
    </citation>
    <scope>NUCLEOTIDE SEQUENCE</scope>
    <source>
        <strain evidence="7">Expedition CK06-06</strain>
    </source>
</reference>
<gene>
    <name evidence="7" type="ORF">S03H2_57498</name>
</gene>
<feature type="domain" description="Acyl-CoA dehydrogenase/oxidase N-terminal" evidence="6">
    <location>
        <begin position="6"/>
        <end position="85"/>
    </location>
</feature>
<dbReference type="SUPFAM" id="SSF56645">
    <property type="entry name" value="Acyl-CoA dehydrogenase NM domain-like"/>
    <property type="match status" value="1"/>
</dbReference>